<dbReference type="GO" id="GO:0008270">
    <property type="term" value="F:zinc ion binding"/>
    <property type="evidence" value="ECO:0007669"/>
    <property type="project" value="UniProtKB-UniRule"/>
</dbReference>
<comment type="caution">
    <text evidence="9">The sequence shown here is derived from an EMBL/GenBank/DDBJ whole genome shotgun (WGS) entry which is preliminary data.</text>
</comment>
<dbReference type="Gene3D" id="2.30.40.10">
    <property type="entry name" value="Urease, subunit C, domain 1"/>
    <property type="match status" value="1"/>
</dbReference>
<dbReference type="InterPro" id="IPR005920">
    <property type="entry name" value="HutI"/>
</dbReference>
<evidence type="ECO:0000256" key="6">
    <source>
        <dbReference type="ARBA" id="ARBA00023004"/>
    </source>
</evidence>
<dbReference type="GO" id="GO:0019556">
    <property type="term" value="P:L-histidine catabolic process to glutamate and formamide"/>
    <property type="evidence" value="ECO:0007669"/>
    <property type="project" value="UniProtKB-UniRule"/>
</dbReference>
<dbReference type="GO" id="GO:0005506">
    <property type="term" value="F:iron ion binding"/>
    <property type="evidence" value="ECO:0007669"/>
    <property type="project" value="UniProtKB-UniRule"/>
</dbReference>
<comment type="similarity">
    <text evidence="7">Belongs to the metallo-dependent hydrolases superfamily. HutI family.</text>
</comment>
<feature type="binding site" evidence="7">
    <location>
        <position position="326"/>
    </location>
    <ligand>
        <name>N-formimidoyl-L-glutamate</name>
        <dbReference type="ChEBI" id="CHEBI:58928"/>
    </ligand>
</feature>
<dbReference type="InterPro" id="IPR011059">
    <property type="entry name" value="Metal-dep_hydrolase_composite"/>
</dbReference>
<name>A0A4U5TQC2_9FLAO</name>
<comment type="subcellular location">
    <subcellularLocation>
        <location evidence="7">Cytoplasm</location>
    </subcellularLocation>
</comment>
<feature type="binding site" evidence="7">
    <location>
        <position position="322"/>
    </location>
    <ligand>
        <name>Zn(2+)</name>
        <dbReference type="ChEBI" id="CHEBI:29105"/>
    </ligand>
</feature>
<evidence type="ECO:0000256" key="1">
    <source>
        <dbReference type="ARBA" id="ARBA00012864"/>
    </source>
</evidence>
<proteinExistence type="inferred from homology"/>
<dbReference type="InterPro" id="IPR006680">
    <property type="entry name" value="Amidohydro-rel"/>
</dbReference>
<comment type="function">
    <text evidence="7">Catalyzes the hydrolytic cleavage of the carbon-nitrogen bond in imidazolone-5-propanoate to yield N-formimidoyl-L-glutamate. It is the third step in the universal histidine degradation pathway.</text>
</comment>
<dbReference type="Gene3D" id="3.20.20.140">
    <property type="entry name" value="Metal-dependent hydrolases"/>
    <property type="match status" value="1"/>
</dbReference>
<dbReference type="SUPFAM" id="SSF51338">
    <property type="entry name" value="Composite domain of metallo-dependent hydrolases"/>
    <property type="match status" value="1"/>
</dbReference>
<dbReference type="EC" id="3.5.2.7" evidence="1 7"/>
<dbReference type="AlphaFoldDB" id="A0A4U5TQC2"/>
<keyword evidence="4 7" id="KW-0369">Histidine metabolism</keyword>
<evidence type="ECO:0000256" key="2">
    <source>
        <dbReference type="ARBA" id="ARBA00022723"/>
    </source>
</evidence>
<feature type="binding site" evidence="7">
    <location>
        <position position="150"/>
    </location>
    <ligand>
        <name>N-formimidoyl-L-glutamate</name>
        <dbReference type="ChEBI" id="CHEBI:58928"/>
    </ligand>
</feature>
<feature type="binding site" evidence="7">
    <location>
        <position position="324"/>
    </location>
    <ligand>
        <name>N-formimidoyl-L-glutamate</name>
        <dbReference type="ChEBI" id="CHEBI:58928"/>
    </ligand>
</feature>
<dbReference type="InterPro" id="IPR032466">
    <property type="entry name" value="Metal_Hydrolase"/>
</dbReference>
<keyword evidence="2 7" id="KW-0479">Metal-binding</keyword>
<organism evidence="9 10">
    <name type="scientific">Mesohalobacter halotolerans</name>
    <dbReference type="NCBI Taxonomy" id="1883405"/>
    <lineage>
        <taxon>Bacteria</taxon>
        <taxon>Pseudomonadati</taxon>
        <taxon>Bacteroidota</taxon>
        <taxon>Flavobacteriia</taxon>
        <taxon>Flavobacteriales</taxon>
        <taxon>Flavobacteriaceae</taxon>
        <taxon>Mesohalobacter</taxon>
    </lineage>
</organism>
<feature type="binding site" evidence="7">
    <location>
        <position position="251"/>
    </location>
    <ligand>
        <name>4-imidazolone-5-propanoate</name>
        <dbReference type="ChEBI" id="CHEBI:77893"/>
    </ligand>
</feature>
<feature type="binding site" evidence="7">
    <location>
        <position position="248"/>
    </location>
    <ligand>
        <name>Zn(2+)</name>
        <dbReference type="ChEBI" id="CHEBI:29105"/>
    </ligand>
</feature>
<feature type="binding site" evidence="7">
    <location>
        <position position="78"/>
    </location>
    <ligand>
        <name>Fe(3+)</name>
        <dbReference type="ChEBI" id="CHEBI:29034"/>
    </ligand>
</feature>
<comment type="pathway">
    <text evidence="7">Amino-acid degradation; L-histidine degradation into L-glutamate; N-formimidoyl-L-glutamate from L-histidine: step 3/3.</text>
</comment>
<dbReference type="EMBL" id="SWMU01000002">
    <property type="protein sequence ID" value="TKS56379.1"/>
    <property type="molecule type" value="Genomic_DNA"/>
</dbReference>
<gene>
    <name evidence="7" type="primary">hutI</name>
    <name evidence="9" type="ORF">FCN74_04875</name>
</gene>
<keyword evidence="6 7" id="KW-0408">Iron</keyword>
<keyword evidence="10" id="KW-1185">Reference proteome</keyword>
<evidence type="ECO:0000256" key="7">
    <source>
        <dbReference type="HAMAP-Rule" id="MF_00372"/>
    </source>
</evidence>
<dbReference type="RefSeq" id="WP_138931481.1">
    <property type="nucleotide sequence ID" value="NZ_SWMU01000002.1"/>
</dbReference>
<dbReference type="GO" id="GO:0005737">
    <property type="term" value="C:cytoplasm"/>
    <property type="evidence" value="ECO:0007669"/>
    <property type="project" value="UniProtKB-SubCell"/>
</dbReference>
<dbReference type="FunFam" id="3.20.20.140:FF:000007">
    <property type="entry name" value="Imidazolonepropionase"/>
    <property type="match status" value="1"/>
</dbReference>
<evidence type="ECO:0000259" key="8">
    <source>
        <dbReference type="Pfam" id="PF01979"/>
    </source>
</evidence>
<dbReference type="NCBIfam" id="TIGR01224">
    <property type="entry name" value="hutI"/>
    <property type="match status" value="1"/>
</dbReference>
<feature type="binding site" evidence="7">
    <location>
        <position position="183"/>
    </location>
    <ligand>
        <name>4-imidazolone-5-propanoate</name>
        <dbReference type="ChEBI" id="CHEBI:77893"/>
    </ligand>
</feature>
<keyword evidence="5 7" id="KW-0862">Zinc</keyword>
<feature type="binding site" evidence="7">
    <location>
        <position position="78"/>
    </location>
    <ligand>
        <name>Zn(2+)</name>
        <dbReference type="ChEBI" id="CHEBI:29105"/>
    </ligand>
</feature>
<dbReference type="OrthoDB" id="9776455at2"/>
<feature type="binding site" evidence="7">
    <location>
        <position position="248"/>
    </location>
    <ligand>
        <name>Fe(3+)</name>
        <dbReference type="ChEBI" id="CHEBI:29034"/>
    </ligand>
</feature>
<evidence type="ECO:0000313" key="10">
    <source>
        <dbReference type="Proteomes" id="UP000306552"/>
    </source>
</evidence>
<dbReference type="Proteomes" id="UP000306552">
    <property type="component" value="Unassembled WGS sequence"/>
</dbReference>
<dbReference type="UniPathway" id="UPA00379">
    <property type="reaction ID" value="UER00551"/>
</dbReference>
<feature type="domain" description="Amidohydrolase-related" evidence="8">
    <location>
        <begin position="69"/>
        <end position="410"/>
    </location>
</feature>
<evidence type="ECO:0000313" key="9">
    <source>
        <dbReference type="EMBL" id="TKS56379.1"/>
    </source>
</evidence>
<accession>A0A4U5TQC2</accession>
<dbReference type="SUPFAM" id="SSF51556">
    <property type="entry name" value="Metallo-dependent hydrolases"/>
    <property type="match status" value="1"/>
</dbReference>
<protein>
    <recommendedName>
        <fullName evidence="1 7">Imidazolonepropionase</fullName>
        <ecNumber evidence="1 7">3.5.2.7</ecNumber>
    </recommendedName>
    <alternativeName>
        <fullName evidence="7">Imidazolone-5-propionate hydrolase</fullName>
    </alternativeName>
</protein>
<feature type="binding site" evidence="7">
    <location>
        <position position="327"/>
    </location>
    <ligand>
        <name>4-imidazolone-5-propanoate</name>
        <dbReference type="ChEBI" id="CHEBI:77893"/>
    </ligand>
</feature>
<dbReference type="GO" id="GO:0019557">
    <property type="term" value="P:L-histidine catabolic process to glutamate and formate"/>
    <property type="evidence" value="ECO:0007669"/>
    <property type="project" value="UniProtKB-UniPathway"/>
</dbReference>
<evidence type="ECO:0000256" key="3">
    <source>
        <dbReference type="ARBA" id="ARBA00022801"/>
    </source>
</evidence>
<feature type="binding site" evidence="7">
    <location>
        <position position="87"/>
    </location>
    <ligand>
        <name>4-imidazolone-5-propanoate</name>
        <dbReference type="ChEBI" id="CHEBI:77893"/>
    </ligand>
</feature>
<comment type="cofactor">
    <cofactor evidence="7">
        <name>Zn(2+)</name>
        <dbReference type="ChEBI" id="CHEBI:29105"/>
    </cofactor>
    <cofactor evidence="7">
        <name>Fe(3+)</name>
        <dbReference type="ChEBI" id="CHEBI:29034"/>
    </cofactor>
    <text evidence="7">Binds 1 zinc or iron ion per subunit.</text>
</comment>
<keyword evidence="7" id="KW-0963">Cytoplasm</keyword>
<keyword evidence="3 7" id="KW-0378">Hydrolase</keyword>
<comment type="catalytic activity">
    <reaction evidence="7">
        <text>4-imidazolone-5-propanoate + H2O = N-formimidoyl-L-glutamate</text>
        <dbReference type="Rhea" id="RHEA:23660"/>
        <dbReference type="ChEBI" id="CHEBI:15377"/>
        <dbReference type="ChEBI" id="CHEBI:58928"/>
        <dbReference type="ChEBI" id="CHEBI:77893"/>
        <dbReference type="EC" id="3.5.2.7"/>
    </reaction>
</comment>
<sequence>MKTHFINIKNLLQVRQSDDLIVSGPQMAVLPQIENAYLSLENGNIVDYGQMAKFNFSNQDRCIDVEGKIILPTWVDSHTHLVYAGTREDEFKDRIKGLSYQEIAEKGGGILNSAEKLQNASKDELFDQSFKRLQNLIQLGTGAIEIKSGYGLTHEGEIKMLEVIQKLKRHSPIPVKATYLAAHALPIAYKNNKRAYIDEIINKTLPEVVKRNLADYVDVFCEKGYFDLADTERILKAAKTLGLKAKIHVNQFNAFGGVQKAVDFDALSVDHLEELIEDDISALQASKTLPVALPGCSFFLGIPYTAARKLIDNNLALTLASDYNPGSAPSGNMNFIVALACIKMNMTPEEAINAATLNAAHAIELSDTLGSICKGKKANFMITKPINSFSFIPYAFGENHIEQVWINGKNITS</sequence>
<feature type="binding site" evidence="7">
    <location>
        <position position="150"/>
    </location>
    <ligand>
        <name>4-imidazolone-5-propanoate</name>
        <dbReference type="ChEBI" id="CHEBI:77893"/>
    </ligand>
</feature>
<evidence type="ECO:0000256" key="4">
    <source>
        <dbReference type="ARBA" id="ARBA00022808"/>
    </source>
</evidence>
<dbReference type="Pfam" id="PF01979">
    <property type="entry name" value="Amidohydro_1"/>
    <property type="match status" value="1"/>
</dbReference>
<dbReference type="HAMAP" id="MF_00372">
    <property type="entry name" value="HutI"/>
    <property type="match status" value="1"/>
</dbReference>
<feature type="binding site" evidence="7">
    <location>
        <position position="80"/>
    </location>
    <ligand>
        <name>Zn(2+)</name>
        <dbReference type="ChEBI" id="CHEBI:29105"/>
    </ligand>
</feature>
<dbReference type="PANTHER" id="PTHR42752:SF1">
    <property type="entry name" value="IMIDAZOLONEPROPIONASE-RELATED"/>
    <property type="match status" value="1"/>
</dbReference>
<evidence type="ECO:0000256" key="5">
    <source>
        <dbReference type="ARBA" id="ARBA00022833"/>
    </source>
</evidence>
<feature type="binding site" evidence="7">
    <location>
        <position position="322"/>
    </location>
    <ligand>
        <name>Fe(3+)</name>
        <dbReference type="ChEBI" id="CHEBI:29034"/>
    </ligand>
</feature>
<dbReference type="GO" id="GO:0050480">
    <property type="term" value="F:imidazolonepropionase activity"/>
    <property type="evidence" value="ECO:0007669"/>
    <property type="project" value="UniProtKB-UniRule"/>
</dbReference>
<dbReference type="PANTHER" id="PTHR42752">
    <property type="entry name" value="IMIDAZOLONEPROPIONASE"/>
    <property type="match status" value="1"/>
</dbReference>
<reference evidence="9 10" key="1">
    <citation type="submission" date="2019-04" db="EMBL/GenBank/DDBJ databases">
        <title>Psychroflexus halotolerans sp. nov., isolated from a marine solar saltern.</title>
        <authorList>
            <person name="Feng X."/>
        </authorList>
    </citation>
    <scope>NUCLEOTIDE SEQUENCE [LARGE SCALE GENOMIC DNA]</scope>
    <source>
        <strain evidence="9 10">WDS2C27</strain>
    </source>
</reference>
<feature type="binding site" evidence="7">
    <location>
        <position position="80"/>
    </location>
    <ligand>
        <name>Fe(3+)</name>
        <dbReference type="ChEBI" id="CHEBI:29034"/>
    </ligand>
</feature>